<evidence type="ECO:0000256" key="2">
    <source>
        <dbReference type="ARBA" id="ARBA00022448"/>
    </source>
</evidence>
<name>Q692K8_YEREN</name>
<evidence type="ECO:0000256" key="3">
    <source>
        <dbReference type="SAM" id="Phobius"/>
    </source>
</evidence>
<feature type="transmembrane region" description="Helical" evidence="3">
    <location>
        <begin position="184"/>
        <end position="202"/>
    </location>
</feature>
<feature type="transmembrane region" description="Helical" evidence="3">
    <location>
        <begin position="53"/>
        <end position="72"/>
    </location>
</feature>
<evidence type="ECO:0000259" key="4">
    <source>
        <dbReference type="PROSITE" id="PS51012"/>
    </source>
</evidence>
<proteinExistence type="inferred from homology"/>
<keyword evidence="3" id="KW-1133">Transmembrane helix</keyword>
<comment type="similarity">
    <text evidence="1">Belongs to the ABC-2 integral membrane protein family.</text>
</comment>
<keyword evidence="3" id="KW-0812">Transmembrane</keyword>
<keyword evidence="2" id="KW-0813">Transport</keyword>
<dbReference type="PANTHER" id="PTHR30413">
    <property type="entry name" value="INNER MEMBRANE TRANSPORT PERMEASE"/>
    <property type="match status" value="1"/>
</dbReference>
<dbReference type="PANTHER" id="PTHR30413:SF10">
    <property type="entry name" value="CAPSULE POLYSACCHARIDE EXPORT INNER-MEMBRANE PROTEIN CTRC"/>
    <property type="match status" value="1"/>
</dbReference>
<gene>
    <name evidence="5" type="primary">wzm</name>
</gene>
<feature type="domain" description="ABC transmembrane type-2" evidence="4">
    <location>
        <begin position="22"/>
        <end position="238"/>
    </location>
</feature>
<evidence type="ECO:0000313" key="5">
    <source>
        <dbReference type="EMBL" id="AAT91801.1"/>
    </source>
</evidence>
<feature type="transmembrane region" description="Helical" evidence="3">
    <location>
        <begin position="126"/>
        <end position="152"/>
    </location>
</feature>
<reference evidence="5" key="1">
    <citation type="submission" date="2004-06" db="EMBL/GenBank/DDBJ databases">
        <title>LPS genes of a serotype O:5 strain of Yersinia enterocolitica biotype 1A.</title>
        <authorList>
            <person name="Tennant S.M."/>
            <person name="Joe A."/>
            <person name="Robins-Browne R.M."/>
        </authorList>
    </citation>
    <scope>NUCLEOTIDE SEQUENCE</scope>
    <source>
        <strain evidence="5">T83</strain>
    </source>
</reference>
<keyword evidence="3" id="KW-0472">Membrane</keyword>
<dbReference type="EMBL" id="AY653208">
    <property type="protein sequence ID" value="AAT91801.1"/>
    <property type="molecule type" value="Genomic_DNA"/>
</dbReference>
<feature type="transmembrane region" description="Helical" evidence="3">
    <location>
        <begin position="159"/>
        <end position="178"/>
    </location>
</feature>
<dbReference type="GO" id="GO:0015920">
    <property type="term" value="P:lipopolysaccharide transport"/>
    <property type="evidence" value="ECO:0007669"/>
    <property type="project" value="TreeGrafter"/>
</dbReference>
<dbReference type="PROSITE" id="PS51012">
    <property type="entry name" value="ABC_TM2"/>
    <property type="match status" value="1"/>
</dbReference>
<sequence>MIYNSFRLAIFEIQKRSLNTYAGWTWSLMNPLAQMAILYFIMNFVFKSDIENMTLWLISSLTSWIIIQSALLKSCQSLVSRRALMQNNNISSFLLVMADILSEVLVLAPFYIIGIIVSIYNGIPLFNLIFIPVLFLFLIVFLFGLGLILATLTPILRDLPYLLGIVLQVAFWLTPIAYAKTHMTGVAAIIVTLNPFTHFILLSQAIFMGKQLTFSLFLIPFLLAGAALIIGILLSNSLGKKTVISL</sequence>
<dbReference type="InterPro" id="IPR047817">
    <property type="entry name" value="ABC2_TM_bact-type"/>
</dbReference>
<accession>Q692K8</accession>
<evidence type="ECO:0000256" key="1">
    <source>
        <dbReference type="ARBA" id="ARBA00007783"/>
    </source>
</evidence>
<feature type="transmembrane region" description="Helical" evidence="3">
    <location>
        <begin position="93"/>
        <end position="120"/>
    </location>
</feature>
<protein>
    <submittedName>
        <fullName evidence="5">Putative ABC-type transporter protein</fullName>
    </submittedName>
</protein>
<dbReference type="AlphaFoldDB" id="Q692K8"/>
<feature type="transmembrane region" description="Helical" evidence="3">
    <location>
        <begin position="21"/>
        <end position="41"/>
    </location>
</feature>
<dbReference type="RefSeq" id="WP_050919803.1">
    <property type="nucleotide sequence ID" value="NZ_CGBV01000008.1"/>
</dbReference>
<feature type="transmembrane region" description="Helical" evidence="3">
    <location>
        <begin position="214"/>
        <end position="234"/>
    </location>
</feature>
<organism evidence="5">
    <name type="scientific">Yersinia enterocolitica</name>
    <dbReference type="NCBI Taxonomy" id="630"/>
    <lineage>
        <taxon>Bacteria</taxon>
        <taxon>Pseudomonadati</taxon>
        <taxon>Pseudomonadota</taxon>
        <taxon>Gammaproteobacteria</taxon>
        <taxon>Enterobacterales</taxon>
        <taxon>Yersiniaceae</taxon>
        <taxon>Yersinia</taxon>
    </lineage>
</organism>